<evidence type="ECO:0000313" key="1">
    <source>
        <dbReference type="EMBL" id="EMO05487.1"/>
    </source>
</evidence>
<name>M6RBG6_LEPIR</name>
<evidence type="ECO:0000313" key="2">
    <source>
        <dbReference type="Proteomes" id="UP000012092"/>
    </source>
</evidence>
<organism evidence="1 2">
    <name type="scientific">Leptospira interrogans serovar Icterohaemorrhagiae str. Verdun HP</name>
    <dbReference type="NCBI Taxonomy" id="1049910"/>
    <lineage>
        <taxon>Bacteria</taxon>
        <taxon>Pseudomonadati</taxon>
        <taxon>Spirochaetota</taxon>
        <taxon>Spirochaetia</taxon>
        <taxon>Leptospirales</taxon>
        <taxon>Leptospiraceae</taxon>
        <taxon>Leptospira</taxon>
    </lineage>
</organism>
<reference evidence="1 2" key="1">
    <citation type="submission" date="2013-01" db="EMBL/GenBank/DDBJ databases">
        <authorList>
            <person name="Harkins D.M."/>
            <person name="Durkin A.S."/>
            <person name="Brinkac L.M."/>
            <person name="Haft D.H."/>
            <person name="Selengut J.D."/>
            <person name="Sanka R."/>
            <person name="DePew J."/>
            <person name="Purushe J."/>
            <person name="Picardeau M."/>
            <person name="Werts C."/>
            <person name="Goarant C."/>
            <person name="Vinetz J.M."/>
            <person name="Sutton G.G."/>
            <person name="Nierman W.C."/>
            <person name="Fouts D.E."/>
        </authorList>
    </citation>
    <scope>NUCLEOTIDE SEQUENCE [LARGE SCALE GENOMIC DNA]</scope>
    <source>
        <strain evidence="1 2">Verdun HP</strain>
    </source>
</reference>
<dbReference type="Proteomes" id="UP000012092">
    <property type="component" value="Unassembled WGS sequence"/>
</dbReference>
<dbReference type="AlphaFoldDB" id="M6RBG6"/>
<proteinExistence type="predicted"/>
<gene>
    <name evidence="1" type="ORF">LEP1GSC116_3091</name>
</gene>
<dbReference type="EMBL" id="AHNZ02000430">
    <property type="protein sequence ID" value="EMO05487.1"/>
    <property type="molecule type" value="Genomic_DNA"/>
</dbReference>
<comment type="caution">
    <text evidence="1">The sequence shown here is derived from an EMBL/GenBank/DDBJ whole genome shotgun (WGS) entry which is preliminary data.</text>
</comment>
<sequence length="44" mass="5142">MTIEAINLHYGIFLTIELLKKYSNILSATFCKIPTHKNRKILNH</sequence>
<accession>M6RBG6</accession>
<protein>
    <submittedName>
        <fullName evidence="1">Uncharacterized protein</fullName>
    </submittedName>
</protein>